<organism evidence="2 3">
    <name type="scientific">Mesoterricola sediminis</name>
    <dbReference type="NCBI Taxonomy" id="2927980"/>
    <lineage>
        <taxon>Bacteria</taxon>
        <taxon>Pseudomonadati</taxon>
        <taxon>Acidobacteriota</taxon>
        <taxon>Holophagae</taxon>
        <taxon>Holophagales</taxon>
        <taxon>Holophagaceae</taxon>
        <taxon>Mesoterricola</taxon>
    </lineage>
</organism>
<dbReference type="InterPro" id="IPR011042">
    <property type="entry name" value="6-blade_b-propeller_TolB-like"/>
</dbReference>
<name>A0AA48GQM4_9BACT</name>
<evidence type="ECO:0000313" key="2">
    <source>
        <dbReference type="EMBL" id="BDU77471.1"/>
    </source>
</evidence>
<dbReference type="Gene3D" id="2.120.10.30">
    <property type="entry name" value="TolB, C-terminal domain"/>
    <property type="match status" value="1"/>
</dbReference>
<dbReference type="RefSeq" id="WP_316410295.1">
    <property type="nucleotide sequence ID" value="NZ_AP027081.1"/>
</dbReference>
<accession>A0AA48GQM4</accession>
<reference evidence="2" key="1">
    <citation type="journal article" date="2023" name="Int. J. Syst. Evol. Microbiol.">
        <title>Mesoterricola silvestris gen. nov., sp. nov., Mesoterricola sediminis sp. nov., Geothrix oryzae sp. nov., Geothrix edaphica sp. nov., Geothrix rubra sp. nov., and Geothrix limicola sp. nov., six novel members of Acidobacteriota isolated from soils.</title>
        <authorList>
            <person name="Itoh H."/>
            <person name="Sugisawa Y."/>
            <person name="Mise K."/>
            <person name="Xu Z."/>
            <person name="Kuniyasu M."/>
            <person name="Ushijima N."/>
            <person name="Kawano K."/>
            <person name="Kobayashi E."/>
            <person name="Shiratori Y."/>
            <person name="Masuda Y."/>
            <person name="Senoo K."/>
        </authorList>
    </citation>
    <scope>NUCLEOTIDE SEQUENCE</scope>
    <source>
        <strain evidence="2">W786</strain>
    </source>
</reference>
<protein>
    <submittedName>
        <fullName evidence="2">Uncharacterized protein</fullName>
    </submittedName>
</protein>
<dbReference type="InterPro" id="IPR011044">
    <property type="entry name" value="Quino_amine_DH_bsu"/>
</dbReference>
<gene>
    <name evidence="2" type="ORF">METESE_24290</name>
</gene>
<sequence length="594" mass="62840">MTQGGANLRQRLAPWALGAVALALMGAAILDMMPARPAPAFLRLDMPRGSLESAFFGPDGRTVYVSVRVGGKEPESFALAPDGDGYRGLGPGPSRVVGVSPEGQPAFLRNLRRSPEGLLAGQLADRAGRPLAEGDGVLDAAWWAPGWARLRLAGGRLRLEHPSGRVLVEADAAQTTLTCLRVDPTGRQIAFIATSPERTAVHMVREDGRDRELLIRPAGAPGPQPTGLAWGPDGRLWISEWEGDQTSLWAVAGWGGRKLIWRGDGLRQLLDVAPDGRFLLANQRIRRRVILVRGGTSREFSLFEGTQAAGLSSDGRTLLLLESPVLGGGLAQDRGYLWREGEEAPAQLGQGRPVALWPAGDRYQCVLAHLRPEVREPRLGDALRDADLEAGHLLASDPRGQRTLCILPTAQGRGQVLSLPEGFQALGPVHPAGEALLLAAQGPAGKAWYRWVPEAGAPVALGPFLDGTGAVARVSPDGQHLAVPAAGGGWRLLAAAPSAIARPVRGLREGERVVGWTADSRGLLVASPAWALPLTLARLDPDTGARTPGSATRLPDVSGHQAIPTVWATPGGGALALTCERRISELFRVEGVGR</sequence>
<keyword evidence="1" id="KW-0472">Membrane</keyword>
<dbReference type="AlphaFoldDB" id="A0AA48GQM4"/>
<evidence type="ECO:0000313" key="3">
    <source>
        <dbReference type="Proteomes" id="UP001228113"/>
    </source>
</evidence>
<dbReference type="KEGG" id="msea:METESE_24290"/>
<dbReference type="SUPFAM" id="SSF50969">
    <property type="entry name" value="YVTN repeat-like/Quinoprotein amine dehydrogenase"/>
    <property type="match status" value="1"/>
</dbReference>
<dbReference type="SUPFAM" id="SSF75011">
    <property type="entry name" value="3-carboxy-cis,cis-mucoante lactonizing enzyme"/>
    <property type="match status" value="1"/>
</dbReference>
<proteinExistence type="predicted"/>
<feature type="transmembrane region" description="Helical" evidence="1">
    <location>
        <begin position="12"/>
        <end position="30"/>
    </location>
</feature>
<dbReference type="Proteomes" id="UP001228113">
    <property type="component" value="Chromosome"/>
</dbReference>
<evidence type="ECO:0000256" key="1">
    <source>
        <dbReference type="SAM" id="Phobius"/>
    </source>
</evidence>
<keyword evidence="1" id="KW-1133">Transmembrane helix</keyword>
<keyword evidence="3" id="KW-1185">Reference proteome</keyword>
<dbReference type="EMBL" id="AP027081">
    <property type="protein sequence ID" value="BDU77471.1"/>
    <property type="molecule type" value="Genomic_DNA"/>
</dbReference>
<keyword evidence="1" id="KW-0812">Transmembrane</keyword>